<dbReference type="EMBL" id="CAKJVE010000006">
    <property type="protein sequence ID" value="CAG9713956.1"/>
    <property type="molecule type" value="Genomic_DNA"/>
</dbReference>
<evidence type="ECO:0000313" key="1">
    <source>
        <dbReference type="EMBL" id="CAG9713956.1"/>
    </source>
</evidence>
<proteinExistence type="predicted"/>
<evidence type="ECO:0000313" key="2">
    <source>
        <dbReference type="Proteomes" id="UP000789738"/>
    </source>
</evidence>
<comment type="caution">
    <text evidence="1">The sequence shown here is derived from an EMBL/GenBank/DDBJ whole genome shotgun (WGS) entry which is preliminary data.</text>
</comment>
<sequence>MIAKRHNREDNRDNSQKEIIKIRELVCFYIPFHVISKLNKKSTCKDY</sequence>
<accession>A0AA86JQ26</accession>
<organism evidence="1 2">
    <name type="scientific">Clostridium neonatale</name>
    <dbReference type="NCBI Taxonomy" id="137838"/>
    <lineage>
        <taxon>Bacteria</taxon>
        <taxon>Bacillati</taxon>
        <taxon>Bacillota</taxon>
        <taxon>Clostridia</taxon>
        <taxon>Eubacteriales</taxon>
        <taxon>Clostridiaceae</taxon>
        <taxon>Clostridium</taxon>
    </lineage>
</organism>
<gene>
    <name evidence="1" type="ORF">CNEO_60099</name>
</gene>
<dbReference type="AlphaFoldDB" id="A0AA86JQ26"/>
<dbReference type="Proteomes" id="UP000789738">
    <property type="component" value="Unassembled WGS sequence"/>
</dbReference>
<protein>
    <submittedName>
        <fullName evidence="1">Uncharacterized protein</fullName>
    </submittedName>
</protein>
<name>A0AA86JQ26_9CLOT</name>
<reference evidence="1" key="1">
    <citation type="submission" date="2021-10" db="EMBL/GenBank/DDBJ databases">
        <authorList>
            <person name="Mesa V."/>
        </authorList>
    </citation>
    <scope>NUCLEOTIDE SEQUENCE</scope>
    <source>
        <strain evidence="1">CC3_PB</strain>
    </source>
</reference>